<dbReference type="Proteomes" id="UP000729402">
    <property type="component" value="Unassembled WGS sequence"/>
</dbReference>
<dbReference type="EMBL" id="JAAALK010000287">
    <property type="protein sequence ID" value="KAG8060932.1"/>
    <property type="molecule type" value="Genomic_DNA"/>
</dbReference>
<protein>
    <submittedName>
        <fullName evidence="1">Uncharacterized protein</fullName>
    </submittedName>
</protein>
<comment type="caution">
    <text evidence="1">The sequence shown here is derived from an EMBL/GenBank/DDBJ whole genome shotgun (WGS) entry which is preliminary data.</text>
</comment>
<organism evidence="1 2">
    <name type="scientific">Zizania palustris</name>
    <name type="common">Northern wild rice</name>
    <dbReference type="NCBI Taxonomy" id="103762"/>
    <lineage>
        <taxon>Eukaryota</taxon>
        <taxon>Viridiplantae</taxon>
        <taxon>Streptophyta</taxon>
        <taxon>Embryophyta</taxon>
        <taxon>Tracheophyta</taxon>
        <taxon>Spermatophyta</taxon>
        <taxon>Magnoliopsida</taxon>
        <taxon>Liliopsida</taxon>
        <taxon>Poales</taxon>
        <taxon>Poaceae</taxon>
        <taxon>BOP clade</taxon>
        <taxon>Oryzoideae</taxon>
        <taxon>Oryzeae</taxon>
        <taxon>Zizaniinae</taxon>
        <taxon>Zizania</taxon>
    </lineage>
</organism>
<proteinExistence type="predicted"/>
<reference evidence="1" key="2">
    <citation type="submission" date="2021-02" db="EMBL/GenBank/DDBJ databases">
        <authorList>
            <person name="Kimball J.A."/>
            <person name="Haas M.W."/>
            <person name="Macchietto M."/>
            <person name="Kono T."/>
            <person name="Duquette J."/>
            <person name="Shao M."/>
        </authorList>
    </citation>
    <scope>NUCLEOTIDE SEQUENCE</scope>
    <source>
        <tissue evidence="1">Fresh leaf tissue</tissue>
    </source>
</reference>
<sequence>MAALYSRAAISGGEEPRRFFICLVYLVKRITFKLLVEVKDQFKKVFRVKKSGCSSSGALGDLKKAIYSREIVEAPIHPPLVAIPIPHCIIQTSLVGDSRGRREFVCPNLYKHIM</sequence>
<keyword evidence="2" id="KW-1185">Reference proteome</keyword>
<name>A0A8J5V5I9_ZIZPA</name>
<accession>A0A8J5V5I9</accession>
<evidence type="ECO:0000313" key="1">
    <source>
        <dbReference type="EMBL" id="KAG8060932.1"/>
    </source>
</evidence>
<dbReference type="AlphaFoldDB" id="A0A8J5V5I9"/>
<evidence type="ECO:0000313" key="2">
    <source>
        <dbReference type="Proteomes" id="UP000729402"/>
    </source>
</evidence>
<reference evidence="1" key="1">
    <citation type="journal article" date="2021" name="bioRxiv">
        <title>Whole Genome Assembly and Annotation of Northern Wild Rice, Zizania palustris L., Supports a Whole Genome Duplication in the Zizania Genus.</title>
        <authorList>
            <person name="Haas M."/>
            <person name="Kono T."/>
            <person name="Macchietto M."/>
            <person name="Millas R."/>
            <person name="McGilp L."/>
            <person name="Shao M."/>
            <person name="Duquette J."/>
            <person name="Hirsch C.N."/>
            <person name="Kimball J."/>
        </authorList>
    </citation>
    <scope>NUCLEOTIDE SEQUENCE</scope>
    <source>
        <tissue evidence="1">Fresh leaf tissue</tissue>
    </source>
</reference>
<gene>
    <name evidence="1" type="ORF">GUJ93_ZPchr0002g23324</name>
</gene>